<evidence type="ECO:0000313" key="3">
    <source>
        <dbReference type="EMBL" id="RAJ80320.1"/>
    </source>
</evidence>
<dbReference type="AlphaFoldDB" id="A0A327VYV3"/>
<accession>A0A327VYV3</accession>
<dbReference type="OrthoDB" id="634407at2"/>
<dbReference type="InterPro" id="IPR006860">
    <property type="entry name" value="FecR"/>
</dbReference>
<gene>
    <name evidence="3" type="ORF">CLV59_105429</name>
</gene>
<evidence type="ECO:0000259" key="1">
    <source>
        <dbReference type="Pfam" id="PF04773"/>
    </source>
</evidence>
<name>A0A327VYV3_9BACT</name>
<evidence type="ECO:0000259" key="2">
    <source>
        <dbReference type="Pfam" id="PF16344"/>
    </source>
</evidence>
<dbReference type="RefSeq" id="WP_111593317.1">
    <property type="nucleotide sequence ID" value="NZ_QLMA01000005.1"/>
</dbReference>
<protein>
    <submittedName>
        <fullName evidence="3">Uncharacterized protein DUF4974</fullName>
    </submittedName>
</protein>
<dbReference type="Pfam" id="PF04773">
    <property type="entry name" value="FecR"/>
    <property type="match status" value="1"/>
</dbReference>
<evidence type="ECO:0000313" key="4">
    <source>
        <dbReference type="Proteomes" id="UP000249819"/>
    </source>
</evidence>
<dbReference type="PANTHER" id="PTHR30273">
    <property type="entry name" value="PERIPLASMIC SIGNAL SENSOR AND SIGMA FACTOR ACTIVATOR FECR-RELATED"/>
    <property type="match status" value="1"/>
</dbReference>
<reference evidence="3 4" key="1">
    <citation type="submission" date="2018-06" db="EMBL/GenBank/DDBJ databases">
        <title>Genomic Encyclopedia of Archaeal and Bacterial Type Strains, Phase II (KMG-II): from individual species to whole genera.</title>
        <authorList>
            <person name="Goeker M."/>
        </authorList>
    </citation>
    <scope>NUCLEOTIDE SEQUENCE [LARGE SCALE GENOMIC DNA]</scope>
    <source>
        <strain evidence="3 4">DSM 29821</strain>
    </source>
</reference>
<comment type="caution">
    <text evidence="3">The sequence shown here is derived from an EMBL/GenBank/DDBJ whole genome shotgun (WGS) entry which is preliminary data.</text>
</comment>
<sequence length="394" mass="44178">MPTEKNSEYYYLLLERWQQRKCSPTEAMELLDYIRRPESDRTVLAAIHAAFRQMADNSDADAGEPGNRVRKALLQHIDSSDQPGNSRRIYRWKYLAAAAVVSLITIPTIRYYRQHSFLQQPPVITATQDIAPGKNRAVLTLANGEKIILDSAGKQIVGQQGNSAISNANGQLVYTASAGNTTPVYNTLTTAPGETYTLSLADGSRVWLNAASSIRFPATFSGKERSITLEGEAYFEVAPHPEQPFRITVQQTTIDVLGTSLNINAYADGQPIRTTLLQGAVKVNHEQESMLLSPGQQSQIDMDGKMRKLDHINTAEVIAWKEGFFQFENTDLHTVLRQFAHWYNVEIVYEGHIKPRKFFGMINRNSSLMNVLKMLNANDISFRLEGKRLIVQGD</sequence>
<dbReference type="Gene3D" id="3.55.50.30">
    <property type="match status" value="1"/>
</dbReference>
<dbReference type="Gene3D" id="2.60.120.1440">
    <property type="match status" value="1"/>
</dbReference>
<feature type="domain" description="FecR protein" evidence="1">
    <location>
        <begin position="187"/>
        <end position="282"/>
    </location>
</feature>
<organism evidence="3 4">
    <name type="scientific">Chitinophaga dinghuensis</name>
    <dbReference type="NCBI Taxonomy" id="1539050"/>
    <lineage>
        <taxon>Bacteria</taxon>
        <taxon>Pseudomonadati</taxon>
        <taxon>Bacteroidota</taxon>
        <taxon>Chitinophagia</taxon>
        <taxon>Chitinophagales</taxon>
        <taxon>Chitinophagaceae</taxon>
        <taxon>Chitinophaga</taxon>
    </lineage>
</organism>
<dbReference type="PANTHER" id="PTHR30273:SF2">
    <property type="entry name" value="PROTEIN FECR"/>
    <property type="match status" value="1"/>
</dbReference>
<feature type="domain" description="Protein FecR C-terminal" evidence="2">
    <location>
        <begin position="325"/>
        <end position="391"/>
    </location>
</feature>
<dbReference type="GO" id="GO:0016989">
    <property type="term" value="F:sigma factor antagonist activity"/>
    <property type="evidence" value="ECO:0007669"/>
    <property type="project" value="TreeGrafter"/>
</dbReference>
<dbReference type="Proteomes" id="UP000249819">
    <property type="component" value="Unassembled WGS sequence"/>
</dbReference>
<proteinExistence type="predicted"/>
<keyword evidence="4" id="KW-1185">Reference proteome</keyword>
<dbReference type="InterPro" id="IPR032508">
    <property type="entry name" value="FecR_C"/>
</dbReference>
<dbReference type="Pfam" id="PF16344">
    <property type="entry name" value="FecR_C"/>
    <property type="match status" value="1"/>
</dbReference>
<dbReference type="InterPro" id="IPR012373">
    <property type="entry name" value="Ferrdict_sens_TM"/>
</dbReference>
<dbReference type="EMBL" id="QLMA01000005">
    <property type="protein sequence ID" value="RAJ80320.1"/>
    <property type="molecule type" value="Genomic_DNA"/>
</dbReference>